<accession>A0A1M5MYZ1</accession>
<evidence type="ECO:0008006" key="3">
    <source>
        <dbReference type="Google" id="ProtNLM"/>
    </source>
</evidence>
<name>A0A1M5MYZ1_FLAJO</name>
<reference evidence="1 2" key="1">
    <citation type="submission" date="2016-11" db="EMBL/GenBank/DDBJ databases">
        <authorList>
            <person name="Jaros S."/>
            <person name="Januszkiewicz K."/>
            <person name="Wedrychowicz H."/>
        </authorList>
    </citation>
    <scope>NUCLEOTIDE SEQUENCE [LARGE SCALE GENOMIC DNA]</scope>
    <source>
        <strain evidence="1 2">DSM 6792</strain>
    </source>
</reference>
<gene>
    <name evidence="1" type="ORF">SAMN05444388_104362</name>
</gene>
<evidence type="ECO:0000313" key="2">
    <source>
        <dbReference type="Proteomes" id="UP000184112"/>
    </source>
</evidence>
<protein>
    <recommendedName>
        <fullName evidence="3">DUF2931 family protein</fullName>
    </recommendedName>
</protein>
<sequence>MSHINNTNSFVKIWSNRDKKTIKLLICFLATIQITSCQMIKEKTPEWYAEMCHPENKYRIDIVKDNIFTLEGLQAGLPYGGSSGNWGDSGGMWTEQHGTPTGADITYYAGYDNTFYRLKIELPVEKMKDLVKRNYAFREIKGKTVKEYVYEGDSDLSFIQDSDAPYKSYHRFLSIVFGFAPKGMVVVWANYGLTVIEIGRYQAEIITNKEELQDAKNKYLKIWRFSPKRFDDLAKDFFVPDANCELWDTYRIRYNWRPVFISENPQFKIFEVDTEYYNAEKDQMLRPWLLENKMKERALPQVMQFFWETGKNEKFEGRIFFNQKELFERFKNISGDNEMQIKIAEDNRSIEVFLNNQILKVDSIRIYPNDYKVYNESYK</sequence>
<proteinExistence type="predicted"/>
<dbReference type="AlphaFoldDB" id="A0A1M5MYZ1"/>
<organism evidence="1 2">
    <name type="scientific">Flavobacterium johnsoniae</name>
    <name type="common">Cytophaga johnsonae</name>
    <dbReference type="NCBI Taxonomy" id="986"/>
    <lineage>
        <taxon>Bacteria</taxon>
        <taxon>Pseudomonadati</taxon>
        <taxon>Bacteroidota</taxon>
        <taxon>Flavobacteriia</taxon>
        <taxon>Flavobacteriales</taxon>
        <taxon>Flavobacteriaceae</taxon>
        <taxon>Flavobacterium</taxon>
    </lineage>
</organism>
<dbReference type="Pfam" id="PF11153">
    <property type="entry name" value="DUF2931"/>
    <property type="match status" value="2"/>
</dbReference>
<dbReference type="Proteomes" id="UP000184112">
    <property type="component" value="Unassembled WGS sequence"/>
</dbReference>
<dbReference type="InterPro" id="IPR021326">
    <property type="entry name" value="DUF2931"/>
</dbReference>
<dbReference type="EMBL" id="FQWH01000004">
    <property type="protein sequence ID" value="SHG82508.1"/>
    <property type="molecule type" value="Genomic_DNA"/>
</dbReference>
<evidence type="ECO:0000313" key="1">
    <source>
        <dbReference type="EMBL" id="SHG82508.1"/>
    </source>
</evidence>